<comment type="subcellular location">
    <subcellularLocation>
        <location evidence="1">Cell membrane</location>
        <topology evidence="1">Multi-pass membrane protein</topology>
    </subcellularLocation>
</comment>
<reference evidence="10 11" key="1">
    <citation type="submission" date="2018-06" db="EMBL/GenBank/DDBJ databases">
        <title>Halonotius sp. F13-13 a new haloarchaeeon isolated from a solar saltern from Isla Cristina, Huelva, Spain.</title>
        <authorList>
            <person name="Duran-Viseras A."/>
            <person name="Sanchez-Porro C."/>
            <person name="Ventosa A."/>
        </authorList>
    </citation>
    <scope>NUCLEOTIDE SEQUENCE [LARGE SCALE GENOMIC DNA]</scope>
    <source>
        <strain evidence="10 11">CECT 7525</strain>
    </source>
</reference>
<evidence type="ECO:0000256" key="1">
    <source>
        <dbReference type="ARBA" id="ARBA00004651"/>
    </source>
</evidence>
<feature type="transmembrane region" description="Helical" evidence="7">
    <location>
        <begin position="64"/>
        <end position="83"/>
    </location>
</feature>
<evidence type="ECO:0000259" key="8">
    <source>
        <dbReference type="Pfam" id="PF01478"/>
    </source>
</evidence>
<feature type="transmembrane region" description="Helical" evidence="7">
    <location>
        <begin position="95"/>
        <end position="114"/>
    </location>
</feature>
<feature type="domain" description="Preflagellin peptidase C-terminal" evidence="9">
    <location>
        <begin position="281"/>
        <end position="325"/>
    </location>
</feature>
<evidence type="ECO:0000256" key="6">
    <source>
        <dbReference type="SAM" id="MobiDB-lite"/>
    </source>
</evidence>
<evidence type="ECO:0000256" key="7">
    <source>
        <dbReference type="SAM" id="Phobius"/>
    </source>
</evidence>
<dbReference type="Proteomes" id="UP000281564">
    <property type="component" value="Unassembled WGS sequence"/>
</dbReference>
<keyword evidence="5 7" id="KW-0472">Membrane</keyword>
<feature type="transmembrane region" description="Helical" evidence="7">
    <location>
        <begin position="308"/>
        <end position="333"/>
    </location>
</feature>
<feature type="domain" description="Prepilin type IV endopeptidase peptidase" evidence="8">
    <location>
        <begin position="12"/>
        <end position="132"/>
    </location>
</feature>
<sequence length="339" mass="36902">MVATLPDLLRLLVIPVFGWAAWRDIHTRRIPNRVWPPLVILGGLLLAWEAVQFAVFGTPGGQAFLIRAGISLLFVAPLGYAFWWFGAFGAADAKAMIALAVLLPTFPTYALGGLELPVVDTTIGVFSLTILTNAVILAVAAPVGLGLGNLLRRRIEPAMMFLARPVRIDSLPDRHGRLFETPDGFTHSGLDLDALRMYLRWRGLPIAALRAAPDVARDPTSVEATGEPTDGRSNIDNDLDWDDPDAAPTVDSDVAAAETLDDPWAVDQFFESIDRSTYGTDPKQLRDGLELLATTDDETVWVSPGLPFVVPMFVGLLVAFTSGDLLFAFLRWIGLFPLV</sequence>
<evidence type="ECO:0000256" key="4">
    <source>
        <dbReference type="ARBA" id="ARBA00022989"/>
    </source>
</evidence>
<feature type="transmembrane region" description="Helical" evidence="7">
    <location>
        <begin position="34"/>
        <end position="58"/>
    </location>
</feature>
<dbReference type="Pfam" id="PF06847">
    <property type="entry name" value="Arc_PepC_II"/>
    <property type="match status" value="1"/>
</dbReference>
<accession>A0A3A6QL64</accession>
<dbReference type="GO" id="GO:0005886">
    <property type="term" value="C:plasma membrane"/>
    <property type="evidence" value="ECO:0007669"/>
    <property type="project" value="UniProtKB-SubCell"/>
</dbReference>
<dbReference type="EMBL" id="QMDW01000023">
    <property type="protein sequence ID" value="RJX48258.1"/>
    <property type="molecule type" value="Genomic_DNA"/>
</dbReference>
<feature type="transmembrane region" description="Helical" evidence="7">
    <location>
        <begin position="126"/>
        <end position="151"/>
    </location>
</feature>
<dbReference type="Pfam" id="PF01478">
    <property type="entry name" value="Peptidase_A24"/>
    <property type="match status" value="1"/>
</dbReference>
<dbReference type="Gene3D" id="1.20.120.1220">
    <property type="match status" value="1"/>
</dbReference>
<keyword evidence="3 7" id="KW-0812">Transmembrane</keyword>
<evidence type="ECO:0000256" key="3">
    <source>
        <dbReference type="ARBA" id="ARBA00022692"/>
    </source>
</evidence>
<evidence type="ECO:0000256" key="5">
    <source>
        <dbReference type="ARBA" id="ARBA00023136"/>
    </source>
</evidence>
<dbReference type="PANTHER" id="PTHR36506:SF1">
    <property type="entry name" value="PREFLAGELLIN PEPTIDASE"/>
    <property type="match status" value="1"/>
</dbReference>
<protein>
    <submittedName>
        <fullName evidence="10">Prepilin peptidase</fullName>
    </submittedName>
</protein>
<dbReference type="OrthoDB" id="19094at2157"/>
<evidence type="ECO:0000256" key="2">
    <source>
        <dbReference type="ARBA" id="ARBA00022475"/>
    </source>
</evidence>
<keyword evidence="2" id="KW-1003">Cell membrane</keyword>
<gene>
    <name evidence="10" type="ORF">DP106_12670</name>
</gene>
<dbReference type="AlphaFoldDB" id="A0A3A6QL64"/>
<evidence type="ECO:0000259" key="9">
    <source>
        <dbReference type="Pfam" id="PF06847"/>
    </source>
</evidence>
<keyword evidence="4 7" id="KW-1133">Transmembrane helix</keyword>
<comment type="caution">
    <text evidence="10">The sequence shown here is derived from an EMBL/GenBank/DDBJ whole genome shotgun (WGS) entry which is preliminary data.</text>
</comment>
<dbReference type="InterPro" id="IPR000045">
    <property type="entry name" value="Prepilin_IV_endopep_pep"/>
</dbReference>
<dbReference type="RefSeq" id="WP_120085845.1">
    <property type="nucleotide sequence ID" value="NZ_QMDW01000023.1"/>
</dbReference>
<dbReference type="InterPro" id="IPR009655">
    <property type="entry name" value="Preflagellin_peptidase_C"/>
</dbReference>
<feature type="region of interest" description="Disordered" evidence="6">
    <location>
        <begin position="217"/>
        <end position="247"/>
    </location>
</feature>
<name>A0A3A6QL64_9EURY</name>
<keyword evidence="11" id="KW-1185">Reference proteome</keyword>
<dbReference type="PANTHER" id="PTHR36506">
    <property type="entry name" value="PREFLAGELLIN PEPTIDASE"/>
    <property type="match status" value="1"/>
</dbReference>
<proteinExistence type="predicted"/>
<dbReference type="InterPro" id="IPR052218">
    <property type="entry name" value="Preflagellin_Peptidase"/>
</dbReference>
<evidence type="ECO:0000313" key="10">
    <source>
        <dbReference type="EMBL" id="RJX48258.1"/>
    </source>
</evidence>
<evidence type="ECO:0000313" key="11">
    <source>
        <dbReference type="Proteomes" id="UP000281564"/>
    </source>
</evidence>
<organism evidence="10 11">
    <name type="scientific">Halonotius pteroides</name>
    <dbReference type="NCBI Taxonomy" id="268735"/>
    <lineage>
        <taxon>Archaea</taxon>
        <taxon>Methanobacteriati</taxon>
        <taxon>Methanobacteriota</taxon>
        <taxon>Stenosarchaea group</taxon>
        <taxon>Halobacteria</taxon>
        <taxon>Halobacteriales</taxon>
        <taxon>Haloferacaceae</taxon>
        <taxon>Halonotius</taxon>
    </lineage>
</organism>
<dbReference type="GO" id="GO:0004190">
    <property type="term" value="F:aspartic-type endopeptidase activity"/>
    <property type="evidence" value="ECO:0007669"/>
    <property type="project" value="InterPro"/>
</dbReference>